<reference evidence="3 6" key="2">
    <citation type="submission" date="2018-08" db="EMBL/GenBank/DDBJ databases">
        <title>Genome sequencing of Cutibacterium acnes KCOM 1315.</title>
        <authorList>
            <person name="Kook J.-K."/>
            <person name="Park S.-N."/>
            <person name="Lim Y.K."/>
        </authorList>
    </citation>
    <scope>NUCLEOTIDE SEQUENCE [LARGE SCALE GENOMIC DNA]</scope>
    <source>
        <strain evidence="3 6">KCOM 1315</strain>
    </source>
</reference>
<dbReference type="GeneID" id="92856483"/>
<evidence type="ECO:0000313" key="6">
    <source>
        <dbReference type="Proteomes" id="UP000256621"/>
    </source>
</evidence>
<dbReference type="Proteomes" id="UP000226191">
    <property type="component" value="Unassembled WGS sequence"/>
</dbReference>
<dbReference type="InterPro" id="IPR041657">
    <property type="entry name" value="HTH_17"/>
</dbReference>
<proteinExistence type="predicted"/>
<gene>
    <name evidence="4" type="ORF">B1B09_04180</name>
    <name evidence="3" type="ORF">DXN06_05205</name>
</gene>
<dbReference type="Gene3D" id="1.10.1660.10">
    <property type="match status" value="1"/>
</dbReference>
<evidence type="ECO:0000313" key="5">
    <source>
        <dbReference type="Proteomes" id="UP000226191"/>
    </source>
</evidence>
<dbReference type="SUPFAM" id="SSF46955">
    <property type="entry name" value="Putative DNA-binding domain"/>
    <property type="match status" value="1"/>
</dbReference>
<dbReference type="EMBL" id="MVCE01000002">
    <property type="protein sequence ID" value="PGF34832.1"/>
    <property type="molecule type" value="Genomic_DNA"/>
</dbReference>
<dbReference type="OrthoDB" id="271159at2"/>
<dbReference type="AlphaFoldDB" id="A0A2B7I0P8"/>
<evidence type="ECO:0000259" key="1">
    <source>
        <dbReference type="Pfam" id="PF03459"/>
    </source>
</evidence>
<dbReference type="InterPro" id="IPR009061">
    <property type="entry name" value="DNA-bd_dom_put_sf"/>
</dbReference>
<dbReference type="Gene3D" id="2.40.50.100">
    <property type="match status" value="1"/>
</dbReference>
<reference evidence="4 5" key="1">
    <citation type="submission" date="2017-02" db="EMBL/GenBank/DDBJ databases">
        <title>Prevalence of linear plasmids in Cutibacterium acnes isolates obtained from cancerous prostatic tissue.</title>
        <authorList>
            <person name="Davidsson S."/>
            <person name="Bruggemann H."/>
        </authorList>
    </citation>
    <scope>NUCLEOTIDE SEQUENCE [LARGE SCALE GENOMIC DNA]</scope>
    <source>
        <strain evidence="4 5">11-78</strain>
    </source>
</reference>
<evidence type="ECO:0000313" key="3">
    <source>
        <dbReference type="EMBL" id="AXM06608.1"/>
    </source>
</evidence>
<evidence type="ECO:0000259" key="2">
    <source>
        <dbReference type="Pfam" id="PF12728"/>
    </source>
</evidence>
<dbReference type="InterPro" id="IPR005116">
    <property type="entry name" value="Transp-assoc_OB_typ1"/>
</dbReference>
<name>A0A2B7I0P8_CUTAC</name>
<dbReference type="EMBL" id="CP031442">
    <property type="protein sequence ID" value="AXM06608.1"/>
    <property type="molecule type" value="Genomic_DNA"/>
</dbReference>
<evidence type="ECO:0000313" key="4">
    <source>
        <dbReference type="EMBL" id="PGF34832.1"/>
    </source>
</evidence>
<dbReference type="Proteomes" id="UP000256621">
    <property type="component" value="Chromosome"/>
</dbReference>
<dbReference type="GO" id="GO:0003677">
    <property type="term" value="F:DNA binding"/>
    <property type="evidence" value="ECO:0007669"/>
    <property type="project" value="InterPro"/>
</dbReference>
<organism evidence="4 5">
    <name type="scientific">Cutibacterium acnes</name>
    <name type="common">Propionibacterium acnes</name>
    <dbReference type="NCBI Taxonomy" id="1747"/>
    <lineage>
        <taxon>Bacteria</taxon>
        <taxon>Bacillati</taxon>
        <taxon>Actinomycetota</taxon>
        <taxon>Actinomycetes</taxon>
        <taxon>Propionibacteriales</taxon>
        <taxon>Propionibacteriaceae</taxon>
        <taxon>Cutibacterium</taxon>
    </lineage>
</organism>
<sequence>MSIMSPHPPSHRVSDVAALLGVSDDTVRRWIDQRHVRAAKDTTGRLRVDGASLAAFLVTQQQERQDLADGAQTQSMRNHIRGIVAKVISDKVMSQVELVTGNLSIVSLVSTEAVRELGLQVGSIAVAQVKATNVSLQLPVTR</sequence>
<dbReference type="InterPro" id="IPR010093">
    <property type="entry name" value="SinI_DNA-bd"/>
</dbReference>
<dbReference type="RefSeq" id="WP_002518798.1">
    <property type="nucleotide sequence ID" value="NZ_AP019664.1"/>
</dbReference>
<dbReference type="NCBIfam" id="TIGR01764">
    <property type="entry name" value="excise"/>
    <property type="match status" value="1"/>
</dbReference>
<dbReference type="Pfam" id="PF03459">
    <property type="entry name" value="TOBE"/>
    <property type="match status" value="1"/>
</dbReference>
<accession>A0A2B7I0P8</accession>
<dbReference type="InterPro" id="IPR008995">
    <property type="entry name" value="Mo/tungstate-bd_C_term_dom"/>
</dbReference>
<dbReference type="SUPFAM" id="SSF50331">
    <property type="entry name" value="MOP-like"/>
    <property type="match status" value="1"/>
</dbReference>
<dbReference type="Pfam" id="PF12728">
    <property type="entry name" value="HTH_17"/>
    <property type="match status" value="1"/>
</dbReference>
<feature type="domain" description="Helix-turn-helix" evidence="2">
    <location>
        <begin position="13"/>
        <end position="57"/>
    </location>
</feature>
<feature type="domain" description="Transport-associated OB type 1" evidence="1">
    <location>
        <begin position="75"/>
        <end position="135"/>
    </location>
</feature>
<protein>
    <submittedName>
        <fullName evidence="3">Helix-turn-helix domain-containing protein</fullName>
    </submittedName>
    <submittedName>
        <fullName evidence="4">MerR family transcriptional regulator</fullName>
    </submittedName>
</protein>